<dbReference type="GO" id="GO:0005886">
    <property type="term" value="C:plasma membrane"/>
    <property type="evidence" value="ECO:0007669"/>
    <property type="project" value="UniProtKB-SubCell"/>
</dbReference>
<proteinExistence type="inferred from homology"/>
<keyword evidence="7 8" id="KW-0472">Membrane</keyword>
<feature type="transmembrane region" description="Helical" evidence="8">
    <location>
        <begin position="12"/>
        <end position="30"/>
    </location>
</feature>
<protein>
    <submittedName>
        <fullName evidence="9">4-azaleucine resistance probable transporter AzlC</fullName>
    </submittedName>
</protein>
<feature type="transmembrane region" description="Helical" evidence="8">
    <location>
        <begin position="42"/>
        <end position="62"/>
    </location>
</feature>
<evidence type="ECO:0000313" key="10">
    <source>
        <dbReference type="Proteomes" id="UP000198539"/>
    </source>
</evidence>
<keyword evidence="10" id="KW-1185">Reference proteome</keyword>
<evidence type="ECO:0000256" key="6">
    <source>
        <dbReference type="ARBA" id="ARBA00022989"/>
    </source>
</evidence>
<name>A0A1H2S9W2_9RHOB</name>
<feature type="transmembrane region" description="Helical" evidence="8">
    <location>
        <begin position="207"/>
        <end position="224"/>
    </location>
</feature>
<keyword evidence="4" id="KW-1003">Cell membrane</keyword>
<evidence type="ECO:0000256" key="7">
    <source>
        <dbReference type="ARBA" id="ARBA00023136"/>
    </source>
</evidence>
<evidence type="ECO:0000256" key="5">
    <source>
        <dbReference type="ARBA" id="ARBA00022692"/>
    </source>
</evidence>
<dbReference type="EMBL" id="FNOM01000001">
    <property type="protein sequence ID" value="SDW28218.1"/>
    <property type="molecule type" value="Genomic_DNA"/>
</dbReference>
<evidence type="ECO:0000256" key="2">
    <source>
        <dbReference type="ARBA" id="ARBA00010735"/>
    </source>
</evidence>
<evidence type="ECO:0000256" key="1">
    <source>
        <dbReference type="ARBA" id="ARBA00004651"/>
    </source>
</evidence>
<dbReference type="InterPro" id="IPR011606">
    <property type="entry name" value="Brnchd-chn_aa_trnsp_permease"/>
</dbReference>
<dbReference type="AlphaFoldDB" id="A0A1H2S9W2"/>
<dbReference type="PANTHER" id="PTHR34979">
    <property type="entry name" value="INNER MEMBRANE PROTEIN YGAZ"/>
    <property type="match status" value="1"/>
</dbReference>
<feature type="transmembrane region" description="Helical" evidence="8">
    <location>
        <begin position="159"/>
        <end position="178"/>
    </location>
</feature>
<dbReference type="GO" id="GO:1903785">
    <property type="term" value="P:L-valine transmembrane transport"/>
    <property type="evidence" value="ECO:0007669"/>
    <property type="project" value="TreeGrafter"/>
</dbReference>
<feature type="transmembrane region" description="Helical" evidence="8">
    <location>
        <begin position="132"/>
        <end position="153"/>
    </location>
</feature>
<keyword evidence="5 8" id="KW-0812">Transmembrane</keyword>
<dbReference type="OrthoDB" id="3579489at2"/>
<dbReference type="RefSeq" id="WP_092885070.1">
    <property type="nucleotide sequence ID" value="NZ_CP061498.1"/>
</dbReference>
<comment type="similarity">
    <text evidence="2">Belongs to the AzlC family.</text>
</comment>
<dbReference type="STRING" id="564137.SAMN04488238_101538"/>
<keyword evidence="3" id="KW-0813">Transport</keyword>
<keyword evidence="6 8" id="KW-1133">Transmembrane helix</keyword>
<evidence type="ECO:0000256" key="4">
    <source>
        <dbReference type="ARBA" id="ARBA00022475"/>
    </source>
</evidence>
<evidence type="ECO:0000256" key="3">
    <source>
        <dbReference type="ARBA" id="ARBA00022448"/>
    </source>
</evidence>
<organism evidence="9 10">
    <name type="scientific">Roseicitreum antarcticum</name>
    <dbReference type="NCBI Taxonomy" id="564137"/>
    <lineage>
        <taxon>Bacteria</taxon>
        <taxon>Pseudomonadati</taxon>
        <taxon>Pseudomonadota</taxon>
        <taxon>Alphaproteobacteria</taxon>
        <taxon>Rhodobacterales</taxon>
        <taxon>Paracoccaceae</taxon>
        <taxon>Roseicitreum</taxon>
    </lineage>
</organism>
<reference evidence="9 10" key="1">
    <citation type="submission" date="2016-10" db="EMBL/GenBank/DDBJ databases">
        <authorList>
            <person name="de Groot N.N."/>
        </authorList>
    </citation>
    <scope>NUCLEOTIDE SEQUENCE [LARGE SCALE GENOMIC DNA]</scope>
    <source>
        <strain evidence="9 10">CGMCC 1.8894</strain>
    </source>
</reference>
<comment type="subcellular location">
    <subcellularLocation>
        <location evidence="1">Cell membrane</location>
        <topology evidence="1">Multi-pass membrane protein</topology>
    </subcellularLocation>
</comment>
<evidence type="ECO:0000313" key="9">
    <source>
        <dbReference type="EMBL" id="SDW28218.1"/>
    </source>
</evidence>
<evidence type="ECO:0000256" key="8">
    <source>
        <dbReference type="SAM" id="Phobius"/>
    </source>
</evidence>
<dbReference type="Proteomes" id="UP000198539">
    <property type="component" value="Unassembled WGS sequence"/>
</dbReference>
<gene>
    <name evidence="9" type="ORF">SAMN04488238_101538</name>
</gene>
<dbReference type="Pfam" id="PF03591">
    <property type="entry name" value="AzlC"/>
    <property type="match status" value="1"/>
</dbReference>
<accession>A0A1H2S9W2</accession>
<dbReference type="PANTHER" id="PTHR34979:SF1">
    <property type="entry name" value="INNER MEMBRANE PROTEIN YGAZ"/>
    <property type="match status" value="1"/>
</dbReference>
<feature type="transmembrane region" description="Helical" evidence="8">
    <location>
        <begin position="68"/>
        <end position="93"/>
    </location>
</feature>
<sequence length="237" mass="25040">MDTSTFWQGFRAGAPFVVVIVPFGMVFGVVGTEAGLSLAQVLGFTFMVIAGAAQFTAVQLMTEEAPTFIVLLTSLAVNLRMAMYSASLAPYLGRAPFWKRAAMSYAMVDQSYAVSVLKYETTPAMTTAQRSAYFFGSAAPLVIPWYLATWAGAALGTAIPPGIPIDFAVPITFLALITPMLRTRAHWAAAAVSVALALVLRGLPYNLGLLVAALCAMATGAALEKRAANRATTRGQS</sequence>